<dbReference type="Proteomes" id="UP000299102">
    <property type="component" value="Unassembled WGS sequence"/>
</dbReference>
<dbReference type="EMBL" id="BGZK01000520">
    <property type="protein sequence ID" value="GBP48259.1"/>
    <property type="molecule type" value="Genomic_DNA"/>
</dbReference>
<accession>A0A4C1WCQ5</accession>
<reference evidence="2 3" key="1">
    <citation type="journal article" date="2019" name="Commun. Biol.">
        <title>The bagworm genome reveals a unique fibroin gene that provides high tensile strength.</title>
        <authorList>
            <person name="Kono N."/>
            <person name="Nakamura H."/>
            <person name="Ohtoshi R."/>
            <person name="Tomita M."/>
            <person name="Numata K."/>
            <person name="Arakawa K."/>
        </authorList>
    </citation>
    <scope>NUCLEOTIDE SEQUENCE [LARGE SCALE GENOMIC DNA]</scope>
</reference>
<organism evidence="2 3">
    <name type="scientific">Eumeta variegata</name>
    <name type="common">Bagworm moth</name>
    <name type="synonym">Eumeta japonica</name>
    <dbReference type="NCBI Taxonomy" id="151549"/>
    <lineage>
        <taxon>Eukaryota</taxon>
        <taxon>Metazoa</taxon>
        <taxon>Ecdysozoa</taxon>
        <taxon>Arthropoda</taxon>
        <taxon>Hexapoda</taxon>
        <taxon>Insecta</taxon>
        <taxon>Pterygota</taxon>
        <taxon>Neoptera</taxon>
        <taxon>Endopterygota</taxon>
        <taxon>Lepidoptera</taxon>
        <taxon>Glossata</taxon>
        <taxon>Ditrysia</taxon>
        <taxon>Tineoidea</taxon>
        <taxon>Psychidae</taxon>
        <taxon>Oiketicinae</taxon>
        <taxon>Eumeta</taxon>
    </lineage>
</organism>
<proteinExistence type="predicted"/>
<sequence length="82" mass="9345">MVNYYAYNSRRRKDQDWETTQTDDGICANAELCAGMAVDFESQEMRSGFENRAVRSGQTPVDPDGRGPRRTRGLNKILRDLS</sequence>
<evidence type="ECO:0000313" key="2">
    <source>
        <dbReference type="EMBL" id="GBP48259.1"/>
    </source>
</evidence>
<protein>
    <submittedName>
        <fullName evidence="2">Uncharacterized protein</fullName>
    </submittedName>
</protein>
<dbReference type="AlphaFoldDB" id="A0A4C1WCQ5"/>
<evidence type="ECO:0000256" key="1">
    <source>
        <dbReference type="SAM" id="MobiDB-lite"/>
    </source>
</evidence>
<gene>
    <name evidence="2" type="ORF">EVAR_42978_1</name>
</gene>
<feature type="region of interest" description="Disordered" evidence="1">
    <location>
        <begin position="49"/>
        <end position="82"/>
    </location>
</feature>
<comment type="caution">
    <text evidence="2">The sequence shown here is derived from an EMBL/GenBank/DDBJ whole genome shotgun (WGS) entry which is preliminary data.</text>
</comment>
<evidence type="ECO:0000313" key="3">
    <source>
        <dbReference type="Proteomes" id="UP000299102"/>
    </source>
</evidence>
<name>A0A4C1WCQ5_EUMVA</name>
<keyword evidence="3" id="KW-1185">Reference proteome</keyword>